<protein>
    <recommendedName>
        <fullName evidence="1">6-hydroxymethylpterin diphosphokinase MptE-like domain-containing protein</fullName>
    </recommendedName>
</protein>
<accession>H0USG3</accession>
<dbReference type="HOGENOM" id="CLU_321240_0_0_0"/>
<proteinExistence type="predicted"/>
<name>H0USG3_9BACT</name>
<evidence type="ECO:0000259" key="1">
    <source>
        <dbReference type="Pfam" id="PF01973"/>
    </source>
</evidence>
<organism evidence="2 3">
    <name type="scientific">Thermanaerovibrio velox DSM 12556</name>
    <dbReference type="NCBI Taxonomy" id="926567"/>
    <lineage>
        <taxon>Bacteria</taxon>
        <taxon>Thermotogati</taxon>
        <taxon>Synergistota</taxon>
        <taxon>Synergistia</taxon>
        <taxon>Synergistales</taxon>
        <taxon>Synergistaceae</taxon>
        <taxon>Thermanaerovibrio</taxon>
    </lineage>
</organism>
<dbReference type="Pfam" id="PF01973">
    <property type="entry name" value="MptE-like"/>
    <property type="match status" value="1"/>
</dbReference>
<dbReference type="EMBL" id="CM001377">
    <property type="protein sequence ID" value="EHM10252.1"/>
    <property type="molecule type" value="Genomic_DNA"/>
</dbReference>
<dbReference type="eggNOG" id="COG2604">
    <property type="taxonomic scope" value="Bacteria"/>
</dbReference>
<evidence type="ECO:0000313" key="3">
    <source>
        <dbReference type="Proteomes" id="UP000005730"/>
    </source>
</evidence>
<dbReference type="OrthoDB" id="5291305at2"/>
<feature type="domain" description="6-hydroxymethylpterin diphosphokinase MptE-like" evidence="1">
    <location>
        <begin position="215"/>
        <end position="375"/>
    </location>
</feature>
<gene>
    <name evidence="2" type="ORF">TheveDRAFT_1128</name>
</gene>
<dbReference type="Proteomes" id="UP000005730">
    <property type="component" value="Chromosome"/>
</dbReference>
<dbReference type="RefSeq" id="WP_006583746.1">
    <property type="nucleotide sequence ID" value="NZ_CM001377.1"/>
</dbReference>
<reference evidence="2 3" key="1">
    <citation type="submission" date="2011-10" db="EMBL/GenBank/DDBJ databases">
        <title>The Noncontiguous Finished genome of Thermanaerovibrio velox DSM 12556.</title>
        <authorList>
            <consortium name="US DOE Joint Genome Institute (JGI-PGF)"/>
            <person name="Lucas S."/>
            <person name="Copeland A."/>
            <person name="Lapidus A."/>
            <person name="Glavina del Rio T."/>
            <person name="Dalin E."/>
            <person name="Tice H."/>
            <person name="Bruce D."/>
            <person name="Goodwin L."/>
            <person name="Pitluck S."/>
            <person name="Peters L."/>
            <person name="Mikhailova N."/>
            <person name="Teshima H."/>
            <person name="Kyrpides N."/>
            <person name="Mavromatis K."/>
            <person name="Ivanova N."/>
            <person name="Markowitz V."/>
            <person name="Cheng J.-F."/>
            <person name="Hugenholtz P."/>
            <person name="Woyke T."/>
            <person name="Wu D."/>
            <person name="Spring S."/>
            <person name="Brambilla E.-M."/>
            <person name="Klenk H.-P."/>
            <person name="Eisen J.A."/>
        </authorList>
    </citation>
    <scope>NUCLEOTIDE SEQUENCE [LARGE SCALE GENOMIC DNA]</scope>
    <source>
        <strain evidence="2 3">DSM 12556</strain>
    </source>
</reference>
<dbReference type="InterPro" id="IPR002826">
    <property type="entry name" value="MptE-like"/>
</dbReference>
<dbReference type="PANTHER" id="PTHR41786:SF1">
    <property type="entry name" value="6-HYDROXYMETHYLPTERIN DIPHOSPHOKINASE MPTE-LIKE DOMAIN-CONTAINING PROTEIN"/>
    <property type="match status" value="1"/>
</dbReference>
<dbReference type="STRING" id="926567.TheveDRAFT_1128"/>
<dbReference type="PANTHER" id="PTHR41786">
    <property type="entry name" value="MOTILITY ACCESSORY FACTOR MAF"/>
    <property type="match status" value="1"/>
</dbReference>
<evidence type="ECO:0000313" key="2">
    <source>
        <dbReference type="EMBL" id="EHM10252.1"/>
    </source>
</evidence>
<keyword evidence="3" id="KW-1185">Reference proteome</keyword>
<dbReference type="AlphaFoldDB" id="H0USG3"/>
<sequence>MSDLLSKNLEELRSRQPLLAQRIFDEMGKLPLRGEVRVEETPSGRWVKGLGEPFFDRVPEAGRVQGECHLVLGVGYPPYLFKVLRSLPKDALSVVVLEPSLERLLATLSATSVYMALPKGCRLSFVVWEDPDLLEEALFYNVVPLGIYLFTGASRHVHRGIWEAHGQGMSRLEGKFWDAVRHRIEMLGNSPEDTLLGIRHGALNLLRILRGVDGKKLIDLWGGRPAVCVSSGPSLKKNVDLLKGEEDRFLIIACDTSLIKLLRRGIVPHAVVTIERNSMYELWMPAVLEEFPEECKRILLVSQSVSEPLTAGRWPGPVFVVGKMDSPADTWLVKEVLNMNTMTSGMSVAHMAMCFAVGLGCPKVALIGQDLSFDDDGLTTHAEGVASLTPEGIAKELSYQRLEVDAIGGGKVKTHYMWYYFLQIFERLLSGFGDDRVFQCSERGADIRGAKPIPLREFMDRFGGDGTVRHLGVSETKPRDVTQEGTRELLSRISRAKHDIDFCLSVLDEMDQEIDRAASAGLPPTRRRQHALKIADLLDRLHGAHRALAFIGQSYTHLSGVTIARTRFLETVEQVRDWERVHREMVASHRVNLRFMSQWLDYMEAQLSPEALVALSDSLDLKDRDLLEPLGRALEELLGSQEPDLLSPLGLCISDMLCRVDILREEGVSPELLWMAAKFLYAQGRAFEARHCMGRAYGMLEGREAEAEKVASFFIDWALIEGANDLIRAPQHELAVTLLDSAKSVMPQWSQRIDQLKQEVLASQRRYVDAVGEVAEYDLAAMLLGLRNSAQRALMDGDLPRAFEEVMKMEAGLERYPGDVVPHFAWLARTSFDVLGCDDTRVDQAARRALDFIFSIRESLSKAGFQWEPRWLDYLKSLGMDVSLVSVASCDEG</sequence>